<reference evidence="3" key="1">
    <citation type="submission" date="2022-11" db="EMBL/GenBank/DDBJ databases">
        <title>Chromosome-level genome of Pogonophryne albipinna.</title>
        <authorList>
            <person name="Jo E."/>
        </authorList>
    </citation>
    <scope>NUCLEOTIDE SEQUENCE</scope>
    <source>
        <strain evidence="3">SGF0006</strain>
        <tissue evidence="3">Muscle</tissue>
    </source>
</reference>
<gene>
    <name evidence="3" type="ORF">JOQ06_010122</name>
</gene>
<feature type="signal peptide" evidence="2">
    <location>
        <begin position="1"/>
        <end position="21"/>
    </location>
</feature>
<comment type="caution">
    <text evidence="3">The sequence shown here is derived from an EMBL/GenBank/DDBJ whole genome shotgun (WGS) entry which is preliminary data.</text>
</comment>
<evidence type="ECO:0000313" key="3">
    <source>
        <dbReference type="EMBL" id="KAJ4931681.1"/>
    </source>
</evidence>
<feature type="region of interest" description="Disordered" evidence="1">
    <location>
        <begin position="462"/>
        <end position="493"/>
    </location>
</feature>
<dbReference type="EMBL" id="JAPTMU010000014">
    <property type="protein sequence ID" value="KAJ4931681.1"/>
    <property type="molecule type" value="Genomic_DNA"/>
</dbReference>
<dbReference type="AlphaFoldDB" id="A0AAD6ATE0"/>
<sequence length="707" mass="72858">MLFRALLQTSLVLWLTQQTLQGGVRPQRVAWGRMLPARGVGVGVKPGVAGALGAMGNRYGTKAMKTGIGRYAGAQLNLGGYRSLGLGGRAGLRQGGYGAQGAALGTGMGLGTGLPNGVGMGLGQGGKRVYGAGLGIQPGYGSLAGMGYQGVRPGASAAELGGPMMANLGHTVQDLKKEKSIALGPSYADRNIGPEMPNMRRGNILTASESQAETGFRPAALPHGNLNPLVKASHRGSLIPLDKQSKGFGMGVPQGGERYDPTLLERRGTASRESTLAARGVRHQLPLAKDNIKSLSSASARVQGARDYDSSIQHNQQKPNCASNRDLLHALGINHHELLGSETQSTRGLLLQAQLGKDGKHLGSATPQAQEETTYQRPISPNQDGRDNIFYLQPGQGSRGHVSAVADGQGVRELGLVAKDKSKHRIHGAVTVENHSRGSLNLQTQGTQRLGITLMEGQEAERFTAEGQKSKHLSHAEHDATESKSLGIPGQTGRNDQGTSYMGGAGNYLGASLGAGGDGAGLGQGAYLGGAAGKLGAAAALGQGYGEGATGYLGPMAGNGHGYGNGYGDGLGAGLGYTSELSDGAETKSGKRQALGTGGYAGQVQGGYGDRGYPYPAQQLNLGAEGAKTANKYGDAAGYGPQQTGFGAQLGATQNVLGEQAGKYDRGNTALGNGYKGENVGGFTMRVREGQLFTFMWEEVHEFIATV</sequence>
<evidence type="ECO:0000256" key="1">
    <source>
        <dbReference type="SAM" id="MobiDB-lite"/>
    </source>
</evidence>
<feature type="region of interest" description="Disordered" evidence="1">
    <location>
        <begin position="241"/>
        <end position="260"/>
    </location>
</feature>
<keyword evidence="4" id="KW-1185">Reference proteome</keyword>
<accession>A0AAD6ATE0</accession>
<protein>
    <recommendedName>
        <fullName evidence="5">Fibroin heavy chain-like</fullName>
    </recommendedName>
</protein>
<evidence type="ECO:0000313" key="4">
    <source>
        <dbReference type="Proteomes" id="UP001219934"/>
    </source>
</evidence>
<keyword evidence="2" id="KW-0732">Signal</keyword>
<feature type="compositionally biased region" description="Polar residues" evidence="1">
    <location>
        <begin position="365"/>
        <end position="383"/>
    </location>
</feature>
<dbReference type="Proteomes" id="UP001219934">
    <property type="component" value="Unassembled WGS sequence"/>
</dbReference>
<feature type="region of interest" description="Disordered" evidence="1">
    <location>
        <begin position="360"/>
        <end position="386"/>
    </location>
</feature>
<organism evidence="3 4">
    <name type="scientific">Pogonophryne albipinna</name>
    <dbReference type="NCBI Taxonomy" id="1090488"/>
    <lineage>
        <taxon>Eukaryota</taxon>
        <taxon>Metazoa</taxon>
        <taxon>Chordata</taxon>
        <taxon>Craniata</taxon>
        <taxon>Vertebrata</taxon>
        <taxon>Euteleostomi</taxon>
        <taxon>Actinopterygii</taxon>
        <taxon>Neopterygii</taxon>
        <taxon>Teleostei</taxon>
        <taxon>Neoteleostei</taxon>
        <taxon>Acanthomorphata</taxon>
        <taxon>Eupercaria</taxon>
        <taxon>Perciformes</taxon>
        <taxon>Notothenioidei</taxon>
        <taxon>Pogonophryne</taxon>
    </lineage>
</organism>
<proteinExistence type="predicted"/>
<evidence type="ECO:0008006" key="5">
    <source>
        <dbReference type="Google" id="ProtNLM"/>
    </source>
</evidence>
<name>A0AAD6ATE0_9TELE</name>
<feature type="chain" id="PRO_5041911889" description="Fibroin heavy chain-like" evidence="2">
    <location>
        <begin position="22"/>
        <end position="707"/>
    </location>
</feature>
<evidence type="ECO:0000256" key="2">
    <source>
        <dbReference type="SAM" id="SignalP"/>
    </source>
</evidence>